<dbReference type="EMBL" id="JBHSSW010000008">
    <property type="protein sequence ID" value="MFC6197787.1"/>
    <property type="molecule type" value="Genomic_DNA"/>
</dbReference>
<evidence type="ECO:0000313" key="1">
    <source>
        <dbReference type="EMBL" id="MFC6197787.1"/>
    </source>
</evidence>
<proteinExistence type="predicted"/>
<name>A0ABW1S7X3_9PROT</name>
<accession>A0ABW1S7X3</accession>
<dbReference type="RefSeq" id="WP_377377195.1">
    <property type="nucleotide sequence ID" value="NZ_JBHSSW010000008.1"/>
</dbReference>
<gene>
    <name evidence="1" type="ORF">ACFQDM_06845</name>
</gene>
<dbReference type="Proteomes" id="UP001596303">
    <property type="component" value="Unassembled WGS sequence"/>
</dbReference>
<reference evidence="2" key="1">
    <citation type="journal article" date="2019" name="Int. J. Syst. Evol. Microbiol.">
        <title>The Global Catalogue of Microorganisms (GCM) 10K type strain sequencing project: providing services to taxonomists for standard genome sequencing and annotation.</title>
        <authorList>
            <consortium name="The Broad Institute Genomics Platform"/>
            <consortium name="The Broad Institute Genome Sequencing Center for Infectious Disease"/>
            <person name="Wu L."/>
            <person name="Ma J."/>
        </authorList>
    </citation>
    <scope>NUCLEOTIDE SEQUENCE [LARGE SCALE GENOMIC DNA]</scope>
    <source>
        <strain evidence="2">CGMCC-1.15741</strain>
    </source>
</reference>
<keyword evidence="2" id="KW-1185">Reference proteome</keyword>
<sequence>MTDLVEKMVDAVTTWPINGRADLIDAMQAALAAIRERHIIVPKKPTPEMHHAAIEALSGGAQTQDPKAAAWDSLVAYRAMIEEGEVK</sequence>
<comment type="caution">
    <text evidence="1">The sequence shown here is derived from an EMBL/GenBank/DDBJ whole genome shotgun (WGS) entry which is preliminary data.</text>
</comment>
<protein>
    <submittedName>
        <fullName evidence="1">Uncharacterized protein</fullName>
    </submittedName>
</protein>
<evidence type="ECO:0000313" key="2">
    <source>
        <dbReference type="Proteomes" id="UP001596303"/>
    </source>
</evidence>
<organism evidence="1 2">
    <name type="scientific">Ponticaulis profundi</name>
    <dbReference type="NCBI Taxonomy" id="2665222"/>
    <lineage>
        <taxon>Bacteria</taxon>
        <taxon>Pseudomonadati</taxon>
        <taxon>Pseudomonadota</taxon>
        <taxon>Alphaproteobacteria</taxon>
        <taxon>Hyphomonadales</taxon>
        <taxon>Hyphomonadaceae</taxon>
        <taxon>Ponticaulis</taxon>
    </lineage>
</organism>